<keyword evidence="4 5" id="KW-0472">Membrane</keyword>
<sequence length="665" mass="72259">MSKLSTAARRLLIGRPFRSDRLSHTLLPKRIALPVFASDAMSSVAYAPEEIFLMLSVAGLAAYAMAPWIGLAVAAVLLIVVSSYRQNVHAYPSGGGDYEVVTTNLGDTAGLVVASALMVDYVLTVAVSISSAMSNIGSAIPFVYDHKVFFAVVATLAIMAMNLRGVRESGLAFAIPTYAFIVGIACMIVWGLFRIFVLDDPLRAESAGFQMHAEHGKVVGFALAFLVARSFSSGCAALTGVEAISNGVPAFEKPKSRNAATTLLMLGIIAVSMFMGMIVLSVQTGVQLVDDPATQLTGAPPGYQQKTLVAQLAQVVFGSFHIGFLLIAGVTALILVLAANTAFNGFPVLGSVLAQHSYLPRQLHTRGDRLAFSNGILFLSAAAVAAVVAFRAELSALIQLYIVGVFISFTLSQIGMVRHWTRLLRTETDPRVRRTMMRSRVVNTIGLISTGAVLIIVLVTKFLVGAWIAIVAMSALFVVMKMIRKHYDSVNHELAEQAAEQENEMVLPSRNHAVVLVSKLHLPTLRALAYARATRPDVLEAVTVSVDDGETRELVHQWEESDISVPLKVIASPYREITRPVLDYVKRAREESPRTVVTVFIPEYVVGHWWEQVLHNQSALRLKGRLLFMPGVMVTSVPWQLTSSERRRTLQPHVAPGDARRGIFD</sequence>
<evidence type="ECO:0000256" key="3">
    <source>
        <dbReference type="ARBA" id="ARBA00022989"/>
    </source>
</evidence>
<evidence type="ECO:0000256" key="1">
    <source>
        <dbReference type="ARBA" id="ARBA00004141"/>
    </source>
</evidence>
<feature type="transmembrane region" description="Helical" evidence="5">
    <location>
        <begin position="121"/>
        <end position="142"/>
    </location>
</feature>
<keyword evidence="6" id="KW-0238">DNA-binding</keyword>
<dbReference type="RefSeq" id="WP_083174885.1">
    <property type="nucleotide sequence ID" value="NZ_MVIJ01000002.1"/>
</dbReference>
<protein>
    <submittedName>
        <fullName evidence="6">DNA-binding protein</fullName>
    </submittedName>
</protein>
<evidence type="ECO:0000256" key="2">
    <source>
        <dbReference type="ARBA" id="ARBA00022692"/>
    </source>
</evidence>
<feature type="transmembrane region" description="Helical" evidence="5">
    <location>
        <begin position="322"/>
        <end position="349"/>
    </location>
</feature>
<proteinExistence type="predicted"/>
<feature type="transmembrane region" description="Helical" evidence="5">
    <location>
        <begin position="465"/>
        <end position="483"/>
    </location>
</feature>
<gene>
    <name evidence="6" type="ORF">BST44_02420</name>
</gene>
<feature type="transmembrane region" description="Helical" evidence="5">
    <location>
        <begin position="178"/>
        <end position="198"/>
    </location>
</feature>
<evidence type="ECO:0000313" key="6">
    <source>
        <dbReference type="EMBL" id="ORB75798.1"/>
    </source>
</evidence>
<dbReference type="AlphaFoldDB" id="A0A1X0KKG0"/>
<dbReference type="InterPro" id="IPR053153">
    <property type="entry name" value="APC_K+_Transporter"/>
</dbReference>
<dbReference type="Pfam" id="PF13520">
    <property type="entry name" value="AA_permease_2"/>
    <property type="match status" value="1"/>
</dbReference>
<keyword evidence="3 5" id="KW-1133">Transmembrane helix</keyword>
<accession>A0A1X0KKG0</accession>
<feature type="transmembrane region" description="Helical" evidence="5">
    <location>
        <begin position="60"/>
        <end position="81"/>
    </location>
</feature>
<comment type="caution">
    <text evidence="6">The sequence shown here is derived from an EMBL/GenBank/DDBJ whole genome shotgun (WGS) entry which is preliminary data.</text>
</comment>
<dbReference type="PANTHER" id="PTHR47704:SF1">
    <property type="entry name" value="POTASSIUM TRANSPORTER KIMA"/>
    <property type="match status" value="1"/>
</dbReference>
<feature type="transmembrane region" description="Helical" evidence="5">
    <location>
        <begin position="262"/>
        <end position="282"/>
    </location>
</feature>
<dbReference type="Proteomes" id="UP000192601">
    <property type="component" value="Unassembled WGS sequence"/>
</dbReference>
<feature type="transmembrane region" description="Helical" evidence="5">
    <location>
        <begin position="398"/>
        <end position="420"/>
    </location>
</feature>
<dbReference type="InterPro" id="IPR002293">
    <property type="entry name" value="AA/rel_permease1"/>
</dbReference>
<comment type="subcellular location">
    <subcellularLocation>
        <location evidence="1">Membrane</location>
        <topology evidence="1">Multi-pass membrane protein</topology>
    </subcellularLocation>
</comment>
<evidence type="ECO:0000313" key="7">
    <source>
        <dbReference type="Proteomes" id="UP000192601"/>
    </source>
</evidence>
<name>A0A1X0KKG0_MYCSC</name>
<evidence type="ECO:0000256" key="5">
    <source>
        <dbReference type="SAM" id="Phobius"/>
    </source>
</evidence>
<reference evidence="6 7" key="1">
    <citation type="submission" date="2017-02" db="EMBL/GenBank/DDBJ databases">
        <title>The new phylogeny of genus Mycobacterium.</title>
        <authorList>
            <person name="Tortoli E."/>
            <person name="Trovato A."/>
            <person name="Cirillo D.M."/>
        </authorList>
    </citation>
    <scope>NUCLEOTIDE SEQUENCE [LARGE SCALE GENOMIC DNA]</scope>
    <source>
        <strain evidence="6 7">DSM 43992</strain>
    </source>
</reference>
<dbReference type="STRING" id="1783.BST44_02420"/>
<keyword evidence="2 5" id="KW-0812">Transmembrane</keyword>
<feature type="transmembrane region" description="Helical" evidence="5">
    <location>
        <begin position="441"/>
        <end position="459"/>
    </location>
</feature>
<dbReference type="Gene3D" id="1.20.1740.10">
    <property type="entry name" value="Amino acid/polyamine transporter I"/>
    <property type="match status" value="1"/>
</dbReference>
<evidence type="ECO:0000256" key="4">
    <source>
        <dbReference type="ARBA" id="ARBA00023136"/>
    </source>
</evidence>
<dbReference type="GO" id="GO:0003677">
    <property type="term" value="F:DNA binding"/>
    <property type="evidence" value="ECO:0007669"/>
    <property type="project" value="UniProtKB-KW"/>
</dbReference>
<dbReference type="GO" id="GO:0022857">
    <property type="term" value="F:transmembrane transporter activity"/>
    <property type="evidence" value="ECO:0007669"/>
    <property type="project" value="InterPro"/>
</dbReference>
<organism evidence="6 7">
    <name type="scientific">Mycobacterium scrofulaceum</name>
    <dbReference type="NCBI Taxonomy" id="1783"/>
    <lineage>
        <taxon>Bacteria</taxon>
        <taxon>Bacillati</taxon>
        <taxon>Actinomycetota</taxon>
        <taxon>Actinomycetes</taxon>
        <taxon>Mycobacteriales</taxon>
        <taxon>Mycobacteriaceae</taxon>
        <taxon>Mycobacterium</taxon>
    </lineage>
</organism>
<dbReference type="GO" id="GO:0016020">
    <property type="term" value="C:membrane"/>
    <property type="evidence" value="ECO:0007669"/>
    <property type="project" value="UniProtKB-SubCell"/>
</dbReference>
<dbReference type="EMBL" id="MVIJ01000002">
    <property type="protein sequence ID" value="ORB75798.1"/>
    <property type="molecule type" value="Genomic_DNA"/>
</dbReference>
<keyword evidence="7" id="KW-1185">Reference proteome</keyword>
<feature type="transmembrane region" description="Helical" evidence="5">
    <location>
        <begin position="218"/>
        <end position="241"/>
    </location>
</feature>
<feature type="transmembrane region" description="Helical" evidence="5">
    <location>
        <begin position="148"/>
        <end position="166"/>
    </location>
</feature>
<feature type="transmembrane region" description="Helical" evidence="5">
    <location>
        <begin position="370"/>
        <end position="392"/>
    </location>
</feature>
<dbReference type="PANTHER" id="PTHR47704">
    <property type="entry name" value="POTASSIUM TRANSPORTER KIMA"/>
    <property type="match status" value="1"/>
</dbReference>
<dbReference type="OrthoDB" id="9759676at2"/>